<reference evidence="3 4" key="1">
    <citation type="submission" date="2019-10" db="EMBL/GenBank/DDBJ databases">
        <title>Glaciimonas soli sp. nov., a psychrophilic bacterium isolated from the forest soil of a high elevation mountain in Taiwan.</title>
        <authorList>
            <person name="Wang L.-T."/>
            <person name="Shieh W.Y."/>
        </authorList>
    </citation>
    <scope>NUCLEOTIDE SEQUENCE [LARGE SCALE GENOMIC DNA]</scope>
    <source>
        <strain evidence="3 4">GS1</strain>
    </source>
</reference>
<proteinExistence type="predicted"/>
<dbReference type="Gene3D" id="3.30.1380.10">
    <property type="match status" value="1"/>
</dbReference>
<evidence type="ECO:0000313" key="3">
    <source>
        <dbReference type="EMBL" id="MQR00314.1"/>
    </source>
</evidence>
<comment type="caution">
    <text evidence="3">The sequence shown here is derived from an EMBL/GenBank/DDBJ whole genome shotgun (WGS) entry which is preliminary data.</text>
</comment>
<keyword evidence="1" id="KW-0732">Signal</keyword>
<feature type="signal peptide" evidence="1">
    <location>
        <begin position="1"/>
        <end position="28"/>
    </location>
</feature>
<sequence>MHKNISATSIGKLILGAWTATHFCIAAAAPLSSAFATDAAACAQLKSDHVMQAGAPVTCEQLQTVRFSFIDFDGKLHDDGEVMVMAAVAPQVQAIFEELLARRLPIKQARLMGHYHGDDDASMADNNTSAFNDRAMTGGGALSLHAYGLAIDLNPLQNPYINRNKQGAPEVSPPAGQPYTARTKMRPGMVNQQIADVFAQHGFFIWGGNWKQPIDYQHFQVSRKMAERLAALPSDQARKVFESSIIAYGHCMKNEQSNMKARVACVNDK</sequence>
<dbReference type="RefSeq" id="WP_153233924.1">
    <property type="nucleotide sequence ID" value="NZ_WINI01000003.1"/>
</dbReference>
<dbReference type="SUPFAM" id="SSF55166">
    <property type="entry name" value="Hedgehog/DD-peptidase"/>
    <property type="match status" value="1"/>
</dbReference>
<dbReference type="Pfam" id="PF13539">
    <property type="entry name" value="Peptidase_M15_4"/>
    <property type="match status" value="1"/>
</dbReference>
<dbReference type="InterPro" id="IPR039561">
    <property type="entry name" value="Peptidase_M15C"/>
</dbReference>
<feature type="domain" description="Peptidase M15C" evidence="2">
    <location>
        <begin position="138"/>
        <end position="221"/>
    </location>
</feature>
<dbReference type="InterPro" id="IPR009045">
    <property type="entry name" value="Zn_M74/Hedgehog-like"/>
</dbReference>
<dbReference type="GO" id="GO:0008233">
    <property type="term" value="F:peptidase activity"/>
    <property type="evidence" value="ECO:0007669"/>
    <property type="project" value="InterPro"/>
</dbReference>
<protein>
    <submittedName>
        <fullName evidence="3">M15 family peptidase</fullName>
    </submittedName>
</protein>
<gene>
    <name evidence="3" type="ORF">GEV47_06430</name>
</gene>
<evidence type="ECO:0000259" key="2">
    <source>
        <dbReference type="Pfam" id="PF13539"/>
    </source>
</evidence>
<dbReference type="AlphaFoldDB" id="A0A843YRG0"/>
<name>A0A843YRG0_9BURK</name>
<dbReference type="OrthoDB" id="9799970at2"/>
<keyword evidence="4" id="KW-1185">Reference proteome</keyword>
<dbReference type="Proteomes" id="UP000451565">
    <property type="component" value="Unassembled WGS sequence"/>
</dbReference>
<feature type="chain" id="PRO_5032533144" evidence="1">
    <location>
        <begin position="29"/>
        <end position="269"/>
    </location>
</feature>
<evidence type="ECO:0000313" key="4">
    <source>
        <dbReference type="Proteomes" id="UP000451565"/>
    </source>
</evidence>
<organism evidence="3 4">
    <name type="scientific">Glaciimonas soli</name>
    <dbReference type="NCBI Taxonomy" id="2590999"/>
    <lineage>
        <taxon>Bacteria</taxon>
        <taxon>Pseudomonadati</taxon>
        <taxon>Pseudomonadota</taxon>
        <taxon>Betaproteobacteria</taxon>
        <taxon>Burkholderiales</taxon>
        <taxon>Oxalobacteraceae</taxon>
        <taxon>Glaciimonas</taxon>
    </lineage>
</organism>
<evidence type="ECO:0000256" key="1">
    <source>
        <dbReference type="SAM" id="SignalP"/>
    </source>
</evidence>
<accession>A0A843YRG0</accession>
<dbReference type="EMBL" id="WINI01000003">
    <property type="protein sequence ID" value="MQR00314.1"/>
    <property type="molecule type" value="Genomic_DNA"/>
</dbReference>